<feature type="compositionally biased region" description="Polar residues" evidence="1">
    <location>
        <begin position="151"/>
        <end position="167"/>
    </location>
</feature>
<accession>R7SSF5</accession>
<evidence type="ECO:0000313" key="3">
    <source>
        <dbReference type="Proteomes" id="UP000053319"/>
    </source>
</evidence>
<protein>
    <submittedName>
        <fullName evidence="2">Uncharacterized protein</fullName>
    </submittedName>
</protein>
<dbReference type="HOGENOM" id="CLU_727664_0_0_1"/>
<feature type="region of interest" description="Disordered" evidence="1">
    <location>
        <begin position="305"/>
        <end position="380"/>
    </location>
</feature>
<name>R7SSF5_DICSQ</name>
<gene>
    <name evidence="2" type="ORF">DICSQDRAFT_149428</name>
</gene>
<feature type="compositionally biased region" description="Basic and acidic residues" evidence="1">
    <location>
        <begin position="121"/>
        <end position="135"/>
    </location>
</feature>
<dbReference type="AlphaFoldDB" id="R7SSF5"/>
<dbReference type="KEGG" id="dsq:DICSQDRAFT_149428"/>
<organism evidence="2 3">
    <name type="scientific">Dichomitus squalens (strain LYAD-421)</name>
    <name type="common">Western red white-rot fungus</name>
    <dbReference type="NCBI Taxonomy" id="732165"/>
    <lineage>
        <taxon>Eukaryota</taxon>
        <taxon>Fungi</taxon>
        <taxon>Dikarya</taxon>
        <taxon>Basidiomycota</taxon>
        <taxon>Agaricomycotina</taxon>
        <taxon>Agaricomycetes</taxon>
        <taxon>Polyporales</taxon>
        <taxon>Polyporaceae</taxon>
        <taxon>Dichomitus</taxon>
    </lineage>
</organism>
<proteinExistence type="predicted"/>
<feature type="region of interest" description="Disordered" evidence="1">
    <location>
        <begin position="187"/>
        <end position="244"/>
    </location>
</feature>
<feature type="compositionally biased region" description="Basic and acidic residues" evidence="1">
    <location>
        <begin position="341"/>
        <end position="380"/>
    </location>
</feature>
<dbReference type="GeneID" id="18836834"/>
<dbReference type="Proteomes" id="UP000053319">
    <property type="component" value="Unassembled WGS sequence"/>
</dbReference>
<feature type="region of interest" description="Disordered" evidence="1">
    <location>
        <begin position="53"/>
        <end position="86"/>
    </location>
</feature>
<feature type="compositionally biased region" description="Low complexity" evidence="1">
    <location>
        <begin position="71"/>
        <end position="82"/>
    </location>
</feature>
<sequence>MEAYTGEIQMQRSWFNSFGDSELENDGHAEGWTLPTKAEVLARNTVQVLQEEEDVEEFRRLDEDVEEPTDKTPSTPSTASKTLAPLLWNALMSPRLRKVQTSQLDIDDPPPDEPYGAAGERSLEPDDGDGSREPEADGAVTPTAHVHRSLSLPNLSQENTELMSSPSAAYLQRKRLGAGIRREDVQLAAPSSGSTSLAPIVPASTSDVGAPDSSSVRARDSGARLGGMRRRWPPPVGPLYPKELPNGKRLPHDWATMTTSDQILMLCLSTPQDSQGNRMFKEAFQNIGLPSTQLREMLGYVQDLKSANQEKSRQTSTTPGILLPRRSVARPSAAEQLAGVLRDKNLQQAKDRHLNIGSRESRTVGHKEDVSEKGKERARS</sequence>
<evidence type="ECO:0000313" key="2">
    <source>
        <dbReference type="EMBL" id="EJF57917.1"/>
    </source>
</evidence>
<dbReference type="RefSeq" id="XP_007369292.1">
    <property type="nucleotide sequence ID" value="XM_007369230.1"/>
</dbReference>
<dbReference type="EMBL" id="JH719442">
    <property type="protein sequence ID" value="EJF57917.1"/>
    <property type="molecule type" value="Genomic_DNA"/>
</dbReference>
<evidence type="ECO:0000256" key="1">
    <source>
        <dbReference type="SAM" id="MobiDB-lite"/>
    </source>
</evidence>
<feature type="region of interest" description="Disordered" evidence="1">
    <location>
        <begin position="99"/>
        <end position="167"/>
    </location>
</feature>
<feature type="compositionally biased region" description="Polar residues" evidence="1">
    <location>
        <begin position="189"/>
        <end position="216"/>
    </location>
</feature>
<reference evidence="2 3" key="1">
    <citation type="journal article" date="2012" name="Science">
        <title>The Paleozoic origin of enzymatic lignin decomposition reconstructed from 31 fungal genomes.</title>
        <authorList>
            <person name="Floudas D."/>
            <person name="Binder M."/>
            <person name="Riley R."/>
            <person name="Barry K."/>
            <person name="Blanchette R.A."/>
            <person name="Henrissat B."/>
            <person name="Martinez A.T."/>
            <person name="Otillar R."/>
            <person name="Spatafora J.W."/>
            <person name="Yadav J.S."/>
            <person name="Aerts A."/>
            <person name="Benoit I."/>
            <person name="Boyd A."/>
            <person name="Carlson A."/>
            <person name="Copeland A."/>
            <person name="Coutinho P.M."/>
            <person name="de Vries R.P."/>
            <person name="Ferreira P."/>
            <person name="Findley K."/>
            <person name="Foster B."/>
            <person name="Gaskell J."/>
            <person name="Glotzer D."/>
            <person name="Gorecki P."/>
            <person name="Heitman J."/>
            <person name="Hesse C."/>
            <person name="Hori C."/>
            <person name="Igarashi K."/>
            <person name="Jurgens J.A."/>
            <person name="Kallen N."/>
            <person name="Kersten P."/>
            <person name="Kohler A."/>
            <person name="Kuees U."/>
            <person name="Kumar T.K.A."/>
            <person name="Kuo A."/>
            <person name="LaButti K."/>
            <person name="Larrondo L.F."/>
            <person name="Lindquist E."/>
            <person name="Ling A."/>
            <person name="Lombard V."/>
            <person name="Lucas S."/>
            <person name="Lundell T."/>
            <person name="Martin R."/>
            <person name="McLaughlin D.J."/>
            <person name="Morgenstern I."/>
            <person name="Morin E."/>
            <person name="Murat C."/>
            <person name="Nagy L.G."/>
            <person name="Nolan M."/>
            <person name="Ohm R.A."/>
            <person name="Patyshakuliyeva A."/>
            <person name="Rokas A."/>
            <person name="Ruiz-Duenas F.J."/>
            <person name="Sabat G."/>
            <person name="Salamov A."/>
            <person name="Samejima M."/>
            <person name="Schmutz J."/>
            <person name="Slot J.C."/>
            <person name="St John F."/>
            <person name="Stenlid J."/>
            <person name="Sun H."/>
            <person name="Sun S."/>
            <person name="Syed K."/>
            <person name="Tsang A."/>
            <person name="Wiebenga A."/>
            <person name="Young D."/>
            <person name="Pisabarro A."/>
            <person name="Eastwood D.C."/>
            <person name="Martin F."/>
            <person name="Cullen D."/>
            <person name="Grigoriev I.V."/>
            <person name="Hibbett D.S."/>
        </authorList>
    </citation>
    <scope>NUCLEOTIDE SEQUENCE [LARGE SCALE GENOMIC DNA]</scope>
    <source>
        <strain evidence="2 3">LYAD-421 SS1</strain>
    </source>
</reference>